<feature type="region of interest" description="Disordered" evidence="1">
    <location>
        <begin position="236"/>
        <end position="332"/>
    </location>
</feature>
<sequence length="332" mass="35772">MDARFPKPVKESKTGSWKKCLLQLLTEKREQDVPEDAEKQEGPSPPGLHSILLDRLTRKKSFTGFPRCSTRSSTDVSPRPRNCTSLDISPRNPSRNELASPNGAVFPVLHHRASLGSVASTRPSSVVSFSGGPQQQFSTASSSFQGASTRPSTVVSTTVFRGREGNDGLISSRSSTPWERLVDPKSNGGTPRSNLGTPRAGRLERQSTQTESSKQRQKSLELMTSIDSAAEVASQMLASRDQEAPSQEQGSSQPSDSSSTLDGQGSPPAAPLQPRPSSLRPPGMAAQQLRPIPEQVTPPGHPRCLQSPPQPPQPLTLHPTAKLLQQDPWCPL</sequence>
<comment type="caution">
    <text evidence="2">The sequence shown here is derived from an EMBL/GenBank/DDBJ whole genome shotgun (WGS) entry which is preliminary data.</text>
</comment>
<keyword evidence="3" id="KW-1185">Reference proteome</keyword>
<dbReference type="Proteomes" id="UP000815325">
    <property type="component" value="Unassembled WGS sequence"/>
</dbReference>
<dbReference type="EMBL" id="MU069806">
    <property type="protein sequence ID" value="KAF5833527.1"/>
    <property type="molecule type" value="Genomic_DNA"/>
</dbReference>
<feature type="compositionally biased region" description="Polar residues" evidence="1">
    <location>
        <begin position="69"/>
        <end position="99"/>
    </location>
</feature>
<feature type="region of interest" description="Disordered" evidence="1">
    <location>
        <begin position="122"/>
        <end position="220"/>
    </location>
</feature>
<name>A0ABQ7GFZ5_DUNSA</name>
<evidence type="ECO:0000313" key="3">
    <source>
        <dbReference type="Proteomes" id="UP000815325"/>
    </source>
</evidence>
<organism evidence="2 3">
    <name type="scientific">Dunaliella salina</name>
    <name type="common">Green alga</name>
    <name type="synonym">Protococcus salinus</name>
    <dbReference type="NCBI Taxonomy" id="3046"/>
    <lineage>
        <taxon>Eukaryota</taxon>
        <taxon>Viridiplantae</taxon>
        <taxon>Chlorophyta</taxon>
        <taxon>core chlorophytes</taxon>
        <taxon>Chlorophyceae</taxon>
        <taxon>CS clade</taxon>
        <taxon>Chlamydomonadales</taxon>
        <taxon>Dunaliellaceae</taxon>
        <taxon>Dunaliella</taxon>
    </lineage>
</organism>
<evidence type="ECO:0000313" key="2">
    <source>
        <dbReference type="EMBL" id="KAF5833527.1"/>
    </source>
</evidence>
<feature type="compositionally biased region" description="Low complexity" evidence="1">
    <location>
        <begin position="244"/>
        <end position="259"/>
    </location>
</feature>
<reference evidence="2" key="1">
    <citation type="submission" date="2017-08" db="EMBL/GenBank/DDBJ databases">
        <authorList>
            <person name="Polle J.E."/>
            <person name="Barry K."/>
            <person name="Cushman J."/>
            <person name="Schmutz J."/>
            <person name="Tran D."/>
            <person name="Hathwaick L.T."/>
            <person name="Yim W.C."/>
            <person name="Jenkins J."/>
            <person name="Mckie-Krisberg Z.M."/>
            <person name="Prochnik S."/>
            <person name="Lindquist E."/>
            <person name="Dockter R.B."/>
            <person name="Adam C."/>
            <person name="Molina H."/>
            <person name="Bunkerborg J."/>
            <person name="Jin E."/>
            <person name="Buchheim M."/>
            <person name="Magnuson J."/>
        </authorList>
    </citation>
    <scope>NUCLEOTIDE SEQUENCE</scope>
    <source>
        <strain evidence="2">CCAP 19/18</strain>
    </source>
</reference>
<feature type="compositionally biased region" description="Polar residues" evidence="1">
    <location>
        <begin position="187"/>
        <end position="196"/>
    </location>
</feature>
<feature type="region of interest" description="Disordered" evidence="1">
    <location>
        <begin position="28"/>
        <end position="99"/>
    </location>
</feature>
<protein>
    <submittedName>
        <fullName evidence="2">Uncharacterized protein</fullName>
    </submittedName>
</protein>
<feature type="compositionally biased region" description="Polar residues" evidence="1">
    <location>
        <begin position="122"/>
        <end position="133"/>
    </location>
</feature>
<feature type="compositionally biased region" description="Low complexity" evidence="1">
    <location>
        <begin position="134"/>
        <end position="159"/>
    </location>
</feature>
<accession>A0ABQ7GFZ5</accession>
<gene>
    <name evidence="2" type="ORF">DUNSADRAFT_10178</name>
</gene>
<feature type="compositionally biased region" description="Basic and acidic residues" evidence="1">
    <location>
        <begin position="28"/>
        <end position="41"/>
    </location>
</feature>
<proteinExistence type="predicted"/>
<evidence type="ECO:0000256" key="1">
    <source>
        <dbReference type="SAM" id="MobiDB-lite"/>
    </source>
</evidence>